<dbReference type="PANTHER" id="PTHR10129">
    <property type="entry name" value="TRANSCRIPTION FACTOR MAF"/>
    <property type="match status" value="1"/>
</dbReference>
<reference evidence="7" key="1">
    <citation type="submission" date="2020-03" db="EMBL/GenBank/DDBJ databases">
        <authorList>
            <person name="Weist P."/>
        </authorList>
    </citation>
    <scope>NUCLEOTIDE SEQUENCE</scope>
</reference>
<dbReference type="GO" id="GO:0000981">
    <property type="term" value="F:DNA-binding transcription factor activity, RNA polymerase II-specific"/>
    <property type="evidence" value="ECO:0007669"/>
    <property type="project" value="TreeGrafter"/>
</dbReference>
<feature type="compositionally biased region" description="Basic residues" evidence="5">
    <location>
        <begin position="179"/>
        <end position="192"/>
    </location>
</feature>
<dbReference type="Pfam" id="PF08383">
    <property type="entry name" value="Maf_N"/>
    <property type="match status" value="1"/>
</dbReference>
<keyword evidence="4" id="KW-0175">Coiled coil</keyword>
<dbReference type="CDD" id="cd14718">
    <property type="entry name" value="bZIP_Maf_large"/>
    <property type="match status" value="1"/>
</dbReference>
<feature type="compositionally biased region" description="Low complexity" evidence="5">
    <location>
        <begin position="105"/>
        <end position="122"/>
    </location>
</feature>
<accession>A0A9N7YVI8</accession>
<evidence type="ECO:0000256" key="4">
    <source>
        <dbReference type="SAM" id="Coils"/>
    </source>
</evidence>
<dbReference type="PROSITE" id="PS50217">
    <property type="entry name" value="BZIP"/>
    <property type="match status" value="1"/>
</dbReference>
<dbReference type="InterPro" id="IPR024874">
    <property type="entry name" value="Transcription_factor_Maf_fam"/>
</dbReference>
<dbReference type="PANTHER" id="PTHR10129:SF49">
    <property type="entry name" value="KRML2.2 PROTEIN"/>
    <property type="match status" value="1"/>
</dbReference>
<dbReference type="SUPFAM" id="SSF47454">
    <property type="entry name" value="A DNA-binding domain in eukaryotic transcription factors"/>
    <property type="match status" value="1"/>
</dbReference>
<dbReference type="InterPro" id="IPR004826">
    <property type="entry name" value="bZIP_Maf"/>
</dbReference>
<keyword evidence="3" id="KW-0804">Transcription</keyword>
<name>A0A9N7YVI8_PLEPL</name>
<keyword evidence="8" id="KW-1185">Reference proteome</keyword>
<feature type="compositionally biased region" description="Pro residues" evidence="5">
    <location>
        <begin position="394"/>
        <end position="412"/>
    </location>
</feature>
<feature type="compositionally biased region" description="Polar residues" evidence="5">
    <location>
        <begin position="31"/>
        <end position="46"/>
    </location>
</feature>
<feature type="region of interest" description="Disordered" evidence="5">
    <location>
        <begin position="29"/>
        <end position="78"/>
    </location>
</feature>
<sequence>MDFVSDFDLMKFGVKKEAMQGVDRSFIGPCNQLQRPDSVSSTPGSTPCNSVPSSPNLNPNEQRNNPGAEQFWIPNNGGYPQQMYPQAFGLTPEDAVEALIGATAQQGHPAAPHGHHQPPFQAEYDGYGHLNESVQHYPGLSGHPDMQGIPSSLCQDPYLKDELEGDEPDSADEQEIYGAHHHLQQPHSRHDRRSNADSHFSDDQLVSMSVRELNRLLRGLGKDEVMRLKQKRRTLKNRGYAQSCRYKRVQQKHVLEHEKTSLVSQVEQLKHELNRLIRERDAYKMKCEKLSGANYYHETGSTSDNPSSPEYLILQLGRWLCKRNHAYAWKPGSLSSVTHDRFDLTPVLRESSSKMSSQAQSLKVSRLRWECTADLTAFVSIYDAGGPDVGASHPPHPPPSSPSSQPPPPPLPRYQHPKPTAPEADY</sequence>
<feature type="coiled-coil region" evidence="4">
    <location>
        <begin position="252"/>
        <end position="293"/>
    </location>
</feature>
<evidence type="ECO:0000256" key="3">
    <source>
        <dbReference type="ARBA" id="ARBA00023163"/>
    </source>
</evidence>
<keyword evidence="1" id="KW-0805">Transcription regulation</keyword>
<proteinExistence type="predicted"/>
<evidence type="ECO:0000256" key="5">
    <source>
        <dbReference type="SAM" id="MobiDB-lite"/>
    </source>
</evidence>
<evidence type="ECO:0000313" key="8">
    <source>
        <dbReference type="Proteomes" id="UP001153269"/>
    </source>
</evidence>
<dbReference type="GO" id="GO:0005634">
    <property type="term" value="C:nucleus"/>
    <property type="evidence" value="ECO:0007669"/>
    <property type="project" value="TreeGrafter"/>
</dbReference>
<feature type="compositionally biased region" description="Basic and acidic residues" evidence="5">
    <location>
        <begin position="193"/>
        <end position="202"/>
    </location>
</feature>
<organism evidence="7 8">
    <name type="scientific">Pleuronectes platessa</name>
    <name type="common">European plaice</name>
    <dbReference type="NCBI Taxonomy" id="8262"/>
    <lineage>
        <taxon>Eukaryota</taxon>
        <taxon>Metazoa</taxon>
        <taxon>Chordata</taxon>
        <taxon>Craniata</taxon>
        <taxon>Vertebrata</taxon>
        <taxon>Euteleostomi</taxon>
        <taxon>Actinopterygii</taxon>
        <taxon>Neopterygii</taxon>
        <taxon>Teleostei</taxon>
        <taxon>Neoteleostei</taxon>
        <taxon>Acanthomorphata</taxon>
        <taxon>Carangaria</taxon>
        <taxon>Pleuronectiformes</taxon>
        <taxon>Pleuronectoidei</taxon>
        <taxon>Pleuronectidae</taxon>
        <taxon>Pleuronectes</taxon>
    </lineage>
</organism>
<dbReference type="InterPro" id="IPR013592">
    <property type="entry name" value="Maf_TF_N"/>
</dbReference>
<evidence type="ECO:0000259" key="6">
    <source>
        <dbReference type="PROSITE" id="PS50217"/>
    </source>
</evidence>
<dbReference type="FunFam" id="1.20.5.170:FF:000016">
    <property type="entry name" value="MAF bZIP transcription factor"/>
    <property type="match status" value="1"/>
</dbReference>
<dbReference type="AlphaFoldDB" id="A0A9N7YVI8"/>
<dbReference type="Gene3D" id="1.20.5.170">
    <property type="match status" value="1"/>
</dbReference>
<keyword evidence="2" id="KW-0238">DNA-binding</keyword>
<dbReference type="SMART" id="SM00338">
    <property type="entry name" value="BRLZ"/>
    <property type="match status" value="1"/>
</dbReference>
<comment type="caution">
    <text evidence="7">The sequence shown here is derived from an EMBL/GenBank/DDBJ whole genome shotgun (WGS) entry which is preliminary data.</text>
</comment>
<evidence type="ECO:0000256" key="2">
    <source>
        <dbReference type="ARBA" id="ARBA00023125"/>
    </source>
</evidence>
<gene>
    <name evidence="7" type="ORF">PLEPLA_LOCUS27728</name>
</gene>
<protein>
    <recommendedName>
        <fullName evidence="6">BZIP domain-containing protein</fullName>
    </recommendedName>
</protein>
<dbReference type="InterPro" id="IPR008917">
    <property type="entry name" value="TF_DNA-bd_sf"/>
</dbReference>
<evidence type="ECO:0000313" key="7">
    <source>
        <dbReference type="EMBL" id="CAB1439962.1"/>
    </source>
</evidence>
<dbReference type="Proteomes" id="UP001153269">
    <property type="component" value="Unassembled WGS sequence"/>
</dbReference>
<feature type="compositionally biased region" description="Low complexity" evidence="5">
    <location>
        <begin position="47"/>
        <end position="60"/>
    </location>
</feature>
<feature type="domain" description="BZIP" evidence="6">
    <location>
        <begin position="227"/>
        <end position="290"/>
    </location>
</feature>
<dbReference type="InterPro" id="IPR004827">
    <property type="entry name" value="bZIP"/>
</dbReference>
<dbReference type="GO" id="GO:0000978">
    <property type="term" value="F:RNA polymerase II cis-regulatory region sequence-specific DNA binding"/>
    <property type="evidence" value="ECO:0007669"/>
    <property type="project" value="TreeGrafter"/>
</dbReference>
<dbReference type="EMBL" id="CADEAL010002369">
    <property type="protein sequence ID" value="CAB1439962.1"/>
    <property type="molecule type" value="Genomic_DNA"/>
</dbReference>
<evidence type="ECO:0000256" key="1">
    <source>
        <dbReference type="ARBA" id="ARBA00023015"/>
    </source>
</evidence>
<dbReference type="Pfam" id="PF03131">
    <property type="entry name" value="bZIP_Maf"/>
    <property type="match status" value="1"/>
</dbReference>
<feature type="region of interest" description="Disordered" evidence="5">
    <location>
        <begin position="384"/>
        <end position="426"/>
    </location>
</feature>
<feature type="compositionally biased region" description="Acidic residues" evidence="5">
    <location>
        <begin position="163"/>
        <end position="175"/>
    </location>
</feature>
<feature type="region of interest" description="Disordered" evidence="5">
    <location>
        <begin position="105"/>
        <end position="203"/>
    </location>
</feature>